<dbReference type="AlphaFoldDB" id="A0A917PEY1"/>
<evidence type="ECO:0000313" key="1">
    <source>
        <dbReference type="EMBL" id="GGJ73294.1"/>
    </source>
</evidence>
<dbReference type="EMBL" id="BMMD01000003">
    <property type="protein sequence ID" value="GGJ73294.1"/>
    <property type="molecule type" value="Genomic_DNA"/>
</dbReference>
<reference evidence="1" key="1">
    <citation type="journal article" date="2014" name="Int. J. Syst. Evol. Microbiol.">
        <title>Complete genome sequence of Corynebacterium casei LMG S-19264T (=DSM 44701T), isolated from a smear-ripened cheese.</title>
        <authorList>
            <consortium name="US DOE Joint Genome Institute (JGI-PGF)"/>
            <person name="Walter F."/>
            <person name="Albersmeier A."/>
            <person name="Kalinowski J."/>
            <person name="Ruckert C."/>
        </authorList>
    </citation>
    <scope>NUCLEOTIDE SEQUENCE</scope>
    <source>
        <strain evidence="1">CGMCC 1.8984</strain>
    </source>
</reference>
<dbReference type="RefSeq" id="WP_188742252.1">
    <property type="nucleotide sequence ID" value="NZ_BAABFW010000009.1"/>
</dbReference>
<protein>
    <recommendedName>
        <fullName evidence="3">OsmC family peroxiredoxin</fullName>
    </recommendedName>
</protein>
<reference evidence="1" key="2">
    <citation type="submission" date="2020-09" db="EMBL/GenBank/DDBJ databases">
        <authorList>
            <person name="Sun Q."/>
            <person name="Zhou Y."/>
        </authorList>
    </citation>
    <scope>NUCLEOTIDE SEQUENCE</scope>
    <source>
        <strain evidence="1">CGMCC 1.8984</strain>
    </source>
</reference>
<organism evidence="1 2">
    <name type="scientific">Agromyces bauzanensis</name>
    <dbReference type="NCBI Taxonomy" id="1308924"/>
    <lineage>
        <taxon>Bacteria</taxon>
        <taxon>Bacillati</taxon>
        <taxon>Actinomycetota</taxon>
        <taxon>Actinomycetes</taxon>
        <taxon>Micrococcales</taxon>
        <taxon>Microbacteriaceae</taxon>
        <taxon>Agromyces</taxon>
    </lineage>
</organism>
<dbReference type="InterPro" id="IPR015946">
    <property type="entry name" value="KH_dom-like_a/b"/>
</dbReference>
<evidence type="ECO:0000313" key="2">
    <source>
        <dbReference type="Proteomes" id="UP000636956"/>
    </source>
</evidence>
<proteinExistence type="predicted"/>
<dbReference type="Pfam" id="PF02566">
    <property type="entry name" value="OsmC"/>
    <property type="match status" value="1"/>
</dbReference>
<gene>
    <name evidence="1" type="ORF">GCM10011372_09130</name>
</gene>
<dbReference type="InterPro" id="IPR036102">
    <property type="entry name" value="OsmC/Ohrsf"/>
</dbReference>
<accession>A0A917PEY1</accession>
<dbReference type="Proteomes" id="UP000636956">
    <property type="component" value="Unassembled WGS sequence"/>
</dbReference>
<keyword evidence="2" id="KW-1185">Reference proteome</keyword>
<dbReference type="Gene3D" id="3.30.300.20">
    <property type="match status" value="1"/>
</dbReference>
<dbReference type="SUPFAM" id="SSF82784">
    <property type="entry name" value="OsmC-like"/>
    <property type="match status" value="1"/>
</dbReference>
<sequence>MAAAPSTYSVHAMSTNGGSAAVTAGNETIPFDASWGRDEPSGLPGPAELLAGAFTACLLKNLERAGALLGFSYESAEVDVVARRQDAPPKFVELRYELRIVTSETQHRVDLVHQNLRKFGTVYNTLAAVCDVDGTVVPVAPTDA</sequence>
<evidence type="ECO:0008006" key="3">
    <source>
        <dbReference type="Google" id="ProtNLM"/>
    </source>
</evidence>
<name>A0A917PEY1_9MICO</name>
<comment type="caution">
    <text evidence="1">The sequence shown here is derived from an EMBL/GenBank/DDBJ whole genome shotgun (WGS) entry which is preliminary data.</text>
</comment>
<dbReference type="InterPro" id="IPR003718">
    <property type="entry name" value="OsmC/Ohr_fam"/>
</dbReference>